<dbReference type="EMBL" id="CP002349">
    <property type="protein sequence ID" value="ADR23607.1"/>
    <property type="molecule type" value="Genomic_DNA"/>
</dbReference>
<gene>
    <name evidence="1" type="ordered locus">Ftrac_3638</name>
</gene>
<dbReference type="AlphaFoldDB" id="E4TPS0"/>
<evidence type="ECO:0000313" key="2">
    <source>
        <dbReference type="Proteomes" id="UP000008720"/>
    </source>
</evidence>
<sequence>MGGFSELLGLIGFMQHRILTIILSILFFGCVNLSRQNKDINSDISGVWIYDYEINNLYLNDTSSFFKTPQPIVFDFNESGVLNIKNFAFKDTILNWTTKKDSLLVFGGKQYSIFRLNEYDLTLVDFNRPDTFWTYFERPIETNIELSQNEVLELLLSKSWSIEEENKRRWQTDFQFYDNGFMSYRYPILDRMISDSAINIQLEGYGVEKYKDYYFLYQAPDPLSGTGNNRQISQLLEIDSNSYSLIDFGIGINDTLNYFGRSFSQQRLNEIKSKLIGKWHSQNTRDKTYGKYFPNELIETDEFIPFEGILTYQFHENDSVQILIDGVKYSNARWILGNDGNLILFEQTINDEYGKRVYIEPINIMELENDILKVRLFDYNIFLEETSPRRTLLNIFQKFKKE</sequence>
<dbReference type="Proteomes" id="UP000008720">
    <property type="component" value="Chromosome"/>
</dbReference>
<name>E4TPS0_MARTH</name>
<dbReference type="HOGENOM" id="CLU_684771_0_0_10"/>
<dbReference type="KEGG" id="mtt:Ftrac_3638"/>
<organism evidence="1 2">
    <name type="scientific">Marivirga tractuosa (strain ATCC 23168 / DSM 4126 / NBRC 15989 / NCIMB 1408 / VKM B-1430 / H-43)</name>
    <name type="common">Microscilla tractuosa</name>
    <name type="synonym">Flexibacter tractuosus</name>
    <dbReference type="NCBI Taxonomy" id="643867"/>
    <lineage>
        <taxon>Bacteria</taxon>
        <taxon>Pseudomonadati</taxon>
        <taxon>Bacteroidota</taxon>
        <taxon>Cytophagia</taxon>
        <taxon>Cytophagales</taxon>
        <taxon>Marivirgaceae</taxon>
        <taxon>Marivirga</taxon>
    </lineage>
</organism>
<keyword evidence="2" id="KW-1185">Reference proteome</keyword>
<reference evidence="1 2" key="1">
    <citation type="journal article" date="2011" name="Stand. Genomic Sci.">
        <title>Complete genome sequence of Marivirga tractuosa type strain (H-43).</title>
        <authorList>
            <person name="Pagani I."/>
            <person name="Chertkov O."/>
            <person name="Lapidus A."/>
            <person name="Lucas S."/>
            <person name="Del Rio T.G."/>
            <person name="Tice H."/>
            <person name="Copeland A."/>
            <person name="Cheng J.F."/>
            <person name="Nolan M."/>
            <person name="Saunders E."/>
            <person name="Pitluck S."/>
            <person name="Held B."/>
            <person name="Goodwin L."/>
            <person name="Liolios K."/>
            <person name="Ovchinikova G."/>
            <person name="Ivanova N."/>
            <person name="Mavromatis K."/>
            <person name="Pati A."/>
            <person name="Chen A."/>
            <person name="Palaniappan K."/>
            <person name="Land M."/>
            <person name="Hauser L."/>
            <person name="Jeffries C.D."/>
            <person name="Detter J.C."/>
            <person name="Han C."/>
            <person name="Tapia R."/>
            <person name="Ngatchou-Djao O.D."/>
            <person name="Rohde M."/>
            <person name="Goker M."/>
            <person name="Spring S."/>
            <person name="Sikorski J."/>
            <person name="Woyke T."/>
            <person name="Bristow J."/>
            <person name="Eisen J.A."/>
            <person name="Markowitz V."/>
            <person name="Hugenholtz P."/>
            <person name="Klenk H.P."/>
            <person name="Kyrpides N.C."/>
        </authorList>
    </citation>
    <scope>NUCLEOTIDE SEQUENCE [LARGE SCALE GENOMIC DNA]</scope>
    <source>
        <strain evidence="2">ATCC 23168 / DSM 4126 / NBRC 15989 / NCIMB 1408 / VKM B-1430 / H-43</strain>
    </source>
</reference>
<proteinExistence type="predicted"/>
<protein>
    <submittedName>
        <fullName evidence="1">Uncharacterized protein</fullName>
    </submittedName>
</protein>
<accession>E4TPS0</accession>
<evidence type="ECO:0000313" key="1">
    <source>
        <dbReference type="EMBL" id="ADR23607.1"/>
    </source>
</evidence>